<reference evidence="6 7" key="1">
    <citation type="journal article" date="2024" name="Ann. Entomol. Soc. Am.">
        <title>Genomic analyses of the southern and eastern yellowjacket wasps (Hymenoptera: Vespidae) reveal evolutionary signatures of social life.</title>
        <authorList>
            <person name="Catto M.A."/>
            <person name="Caine P.B."/>
            <person name="Orr S.E."/>
            <person name="Hunt B.G."/>
            <person name="Goodisman M.A.D."/>
        </authorList>
    </citation>
    <scope>NUCLEOTIDE SEQUENCE [LARGE SCALE GENOMIC DNA]</scope>
    <source>
        <strain evidence="6">232</strain>
        <tissue evidence="6">Head and thorax</tissue>
    </source>
</reference>
<evidence type="ECO:0000313" key="6">
    <source>
        <dbReference type="EMBL" id="KAL2743778.1"/>
    </source>
</evidence>
<dbReference type="GO" id="GO:0005769">
    <property type="term" value="C:early endosome"/>
    <property type="evidence" value="ECO:0007669"/>
    <property type="project" value="UniProtKB-SubCell"/>
</dbReference>
<evidence type="ECO:0000256" key="5">
    <source>
        <dbReference type="ARBA" id="ARBA00023329"/>
    </source>
</evidence>
<keyword evidence="7" id="KW-1185">Reference proteome</keyword>
<dbReference type="AlphaFoldDB" id="A0ABD2CHR0"/>
<sequence length="434" mass="50089">MSITKDEENYWDDIEKNFFCFEGNEVDQPFEASNIKSEILGTDVSFLSTSKNYIKSNNDLQNLKPLLSVISEKTLHCILAVDKIQNIDQQSNDDIQIQPDVTLRKILMGQSYSLEPYKSLASKTALLDSAVKSGNGNAILIIVLFLIKTLKKSLVYRLLAERPEVVNVYIHYLSTILQTNEITDILSMLGQLVNSAMINLHIILKNTQDCDKLLQKLRNCYKTQFLNLIDCKETQFLHSYIQLLEWHVALRNTENSEKIEANWSVLDFLRYICKNDKHSSQSAVMFSQQHDISPKQYQKIVIEVKASLGEWETIDRLLLTKGWLGNKKLQTSLPVEDIVKLLHKAQAPLDVLEQYLKYVDNIDKRLELAKSFNCYRIAIDIFVMQGDQTALLEYKSKLQPQSEEYFYATSALRIPSVKWKKYSSANMKIQKQYC</sequence>
<evidence type="ECO:0000256" key="3">
    <source>
        <dbReference type="ARBA" id="ARBA00004603"/>
    </source>
</evidence>
<evidence type="ECO:0000256" key="1">
    <source>
        <dbReference type="ARBA" id="ARBA00004412"/>
    </source>
</evidence>
<comment type="subcellular location">
    <subcellularLocation>
        <location evidence="2">Cytoplasmic vesicle</location>
    </subcellularLocation>
    <subcellularLocation>
        <location evidence="1">Early endosome</location>
    </subcellularLocation>
    <subcellularLocation>
        <location evidence="3">Late endosome</location>
    </subcellularLocation>
</comment>
<dbReference type="Proteomes" id="UP001607303">
    <property type="component" value="Unassembled WGS sequence"/>
</dbReference>
<dbReference type="PANTHER" id="PTHR13364">
    <property type="entry name" value="DEFECTIVE SPERMATOGENESIS PROTEIN 39"/>
    <property type="match status" value="1"/>
</dbReference>
<accession>A0ABD2CHR0</accession>
<proteinExistence type="predicted"/>
<keyword evidence="4" id="KW-0967">Endosome</keyword>
<evidence type="ECO:0000313" key="7">
    <source>
        <dbReference type="Proteomes" id="UP001607303"/>
    </source>
</evidence>
<keyword evidence="5" id="KW-0968">Cytoplasmic vesicle</keyword>
<dbReference type="PANTHER" id="PTHR13364:SF6">
    <property type="entry name" value="SPERMATOGENESIS-DEFECTIVE PROTEIN 39 HOMOLOG"/>
    <property type="match status" value="1"/>
</dbReference>
<dbReference type="GO" id="GO:0005770">
    <property type="term" value="C:late endosome"/>
    <property type="evidence" value="ECO:0007669"/>
    <property type="project" value="UniProtKB-SubCell"/>
</dbReference>
<gene>
    <name evidence="6" type="ORF">V1477_008036</name>
</gene>
<organism evidence="6 7">
    <name type="scientific">Vespula maculifrons</name>
    <name type="common">Eastern yellow jacket</name>
    <name type="synonym">Wasp</name>
    <dbReference type="NCBI Taxonomy" id="7453"/>
    <lineage>
        <taxon>Eukaryota</taxon>
        <taxon>Metazoa</taxon>
        <taxon>Ecdysozoa</taxon>
        <taxon>Arthropoda</taxon>
        <taxon>Hexapoda</taxon>
        <taxon>Insecta</taxon>
        <taxon>Pterygota</taxon>
        <taxon>Neoptera</taxon>
        <taxon>Endopterygota</taxon>
        <taxon>Hymenoptera</taxon>
        <taxon>Apocrita</taxon>
        <taxon>Aculeata</taxon>
        <taxon>Vespoidea</taxon>
        <taxon>Vespidae</taxon>
        <taxon>Vespinae</taxon>
        <taxon>Vespula</taxon>
    </lineage>
</organism>
<evidence type="ECO:0000256" key="2">
    <source>
        <dbReference type="ARBA" id="ARBA00004541"/>
    </source>
</evidence>
<protein>
    <submittedName>
        <fullName evidence="6">Spermatogenesis-defective protein 39 isoform X3</fullName>
    </submittedName>
</protein>
<name>A0ABD2CHR0_VESMC</name>
<dbReference type="EMBL" id="JAYRBN010000054">
    <property type="protein sequence ID" value="KAL2743778.1"/>
    <property type="molecule type" value="Genomic_DNA"/>
</dbReference>
<dbReference type="InterPro" id="IPR040057">
    <property type="entry name" value="Spe-39"/>
</dbReference>
<evidence type="ECO:0000256" key="4">
    <source>
        <dbReference type="ARBA" id="ARBA00022753"/>
    </source>
</evidence>
<comment type="caution">
    <text evidence="6">The sequence shown here is derived from an EMBL/GenBank/DDBJ whole genome shotgun (WGS) entry which is preliminary data.</text>
</comment>